<dbReference type="EMBL" id="CP046455">
    <property type="protein sequence ID" value="QGU06360.1"/>
    <property type="molecule type" value="Genomic_DNA"/>
</dbReference>
<dbReference type="PANTHER" id="PTHR48100">
    <property type="entry name" value="BROAD-SPECIFICITY PHOSPHATASE YOR283W-RELATED"/>
    <property type="match status" value="1"/>
</dbReference>
<dbReference type="PANTHER" id="PTHR48100:SF51">
    <property type="entry name" value="PHOSPHOGLYCERATE MUTASE"/>
    <property type="match status" value="1"/>
</dbReference>
<dbReference type="InterPro" id="IPR029033">
    <property type="entry name" value="His_PPase_superfam"/>
</dbReference>
<dbReference type="SUPFAM" id="SSF53254">
    <property type="entry name" value="Phosphoglycerate mutase-like"/>
    <property type="match status" value="1"/>
</dbReference>
<dbReference type="Pfam" id="PF00300">
    <property type="entry name" value="His_Phos_1"/>
    <property type="match status" value="1"/>
</dbReference>
<keyword evidence="2" id="KW-1185">Reference proteome</keyword>
<dbReference type="AlphaFoldDB" id="A0A6B8W8N2"/>
<dbReference type="Proteomes" id="UP000424462">
    <property type="component" value="Chromosome"/>
</dbReference>
<dbReference type="SMART" id="SM00855">
    <property type="entry name" value="PGAM"/>
    <property type="match status" value="1"/>
</dbReference>
<dbReference type="InterPro" id="IPR050275">
    <property type="entry name" value="PGM_Phosphatase"/>
</dbReference>
<dbReference type="CDD" id="cd07067">
    <property type="entry name" value="HP_PGM_like"/>
    <property type="match status" value="1"/>
</dbReference>
<dbReference type="RefSeq" id="WP_156229926.1">
    <property type="nucleotide sequence ID" value="NZ_CP046455.1"/>
</dbReference>
<dbReference type="KEGG" id="cok:COCCU_02005"/>
<name>A0A6B8W8N2_9CORY</name>
<protein>
    <submittedName>
        <fullName evidence="1">Phosphoserine phosphatase 1</fullName>
        <ecNumber evidence="1">3.1.3.3</ecNumber>
    </submittedName>
</protein>
<reference evidence="1 2" key="1">
    <citation type="submission" date="2019-11" db="EMBL/GenBank/DDBJ databases">
        <title>Complete genome sequence of Corynebacterium kalinowskii 1959, a novel Corynebacterium species isolated from soil of a small paddock in Vilsendorf, Germany.</title>
        <authorList>
            <person name="Schaffert L."/>
            <person name="Ruwe M."/>
            <person name="Milse J."/>
            <person name="Hanuschka K."/>
            <person name="Ortseifen V."/>
            <person name="Droste J."/>
            <person name="Brandt D."/>
            <person name="Schlueter L."/>
            <person name="Kutter Y."/>
            <person name="Vinke S."/>
            <person name="Viehoefer P."/>
            <person name="Jacob L."/>
            <person name="Luebke N.-C."/>
            <person name="Schulte-Berndt E."/>
            <person name="Hain C."/>
            <person name="Linder M."/>
            <person name="Schmidt P."/>
            <person name="Wollenschlaeger L."/>
            <person name="Luttermann T."/>
            <person name="Thieme E."/>
            <person name="Hassa J."/>
            <person name="Haak M."/>
            <person name="Wittchen M."/>
            <person name="Mentz A."/>
            <person name="Persicke M."/>
            <person name="Busche T."/>
            <person name="Ruckert C."/>
        </authorList>
    </citation>
    <scope>NUCLEOTIDE SEQUENCE [LARGE SCALE GENOMIC DNA]</scope>
    <source>
        <strain evidence="1 2">2039</strain>
    </source>
</reference>
<organism evidence="1 2">
    <name type="scientific">Corynebacterium occultum</name>
    <dbReference type="NCBI Taxonomy" id="2675219"/>
    <lineage>
        <taxon>Bacteria</taxon>
        <taxon>Bacillati</taxon>
        <taxon>Actinomycetota</taxon>
        <taxon>Actinomycetes</taxon>
        <taxon>Mycobacteriales</taxon>
        <taxon>Corynebacteriaceae</taxon>
        <taxon>Corynebacterium</taxon>
    </lineage>
</organism>
<dbReference type="GO" id="GO:0016791">
    <property type="term" value="F:phosphatase activity"/>
    <property type="evidence" value="ECO:0007669"/>
    <property type="project" value="TreeGrafter"/>
</dbReference>
<gene>
    <name evidence="1" type="primary">pspA1</name>
    <name evidence="1" type="ORF">COCCU_02005</name>
</gene>
<evidence type="ECO:0000313" key="2">
    <source>
        <dbReference type="Proteomes" id="UP000424462"/>
    </source>
</evidence>
<keyword evidence="1" id="KW-0378">Hydrolase</keyword>
<dbReference type="InterPro" id="IPR013078">
    <property type="entry name" value="His_Pase_superF_clade-1"/>
</dbReference>
<evidence type="ECO:0000313" key="1">
    <source>
        <dbReference type="EMBL" id="QGU06360.1"/>
    </source>
</evidence>
<sequence length="202" mass="22662" precursor="true">MSTTIVHLVRHGEVHNPTRILYGRIPGYHLSARGRSQAARTAKAFSGHDVTYLAASPLERAQETAQPFSEVTGLDINTEQGLLEAGNRYEGLHVKGWRSQLWNPLRWPLMINPTLPSWGEYYVDIAERMMETIEEVRSRAEGHEAILISHQLPIVCVQRTVRGQSLAHNPAARQCDLASVTSLVFEGRNLIDVVYTEPAQEI</sequence>
<dbReference type="GO" id="GO:0005737">
    <property type="term" value="C:cytoplasm"/>
    <property type="evidence" value="ECO:0007669"/>
    <property type="project" value="TreeGrafter"/>
</dbReference>
<proteinExistence type="predicted"/>
<dbReference type="Gene3D" id="3.40.50.1240">
    <property type="entry name" value="Phosphoglycerate mutase-like"/>
    <property type="match status" value="1"/>
</dbReference>
<dbReference type="EC" id="3.1.3.3" evidence="1"/>
<accession>A0A6B8W8N2</accession>